<dbReference type="PANTHER" id="PTHR43358:SF4">
    <property type="entry name" value="ALPHA_BETA HYDROLASE FOLD-1 DOMAIN-CONTAINING PROTEIN"/>
    <property type="match status" value="1"/>
</dbReference>
<gene>
    <name evidence="2" type="ORF">FC84_GL001020</name>
</gene>
<evidence type="ECO:0000313" key="2">
    <source>
        <dbReference type="EMBL" id="KRM79716.1"/>
    </source>
</evidence>
<feature type="domain" description="Serine aminopeptidase S33" evidence="1">
    <location>
        <begin position="85"/>
        <end position="188"/>
    </location>
</feature>
<dbReference type="SUPFAM" id="SSF53474">
    <property type="entry name" value="alpha/beta-Hydrolases"/>
    <property type="match status" value="1"/>
</dbReference>
<dbReference type="OrthoDB" id="9776685at2"/>
<evidence type="ECO:0000313" key="3">
    <source>
        <dbReference type="Proteomes" id="UP000051813"/>
    </source>
</evidence>
<comment type="caution">
    <text evidence="2">The sequence shown here is derived from an EMBL/GenBank/DDBJ whole genome shotgun (WGS) entry which is preliminary data.</text>
</comment>
<dbReference type="PANTHER" id="PTHR43358">
    <property type="entry name" value="ALPHA/BETA-HYDROLASE"/>
    <property type="match status" value="1"/>
</dbReference>
<keyword evidence="2" id="KW-0378">Hydrolase</keyword>
<protein>
    <submittedName>
        <fullName evidence="2">Alpha beta hydrolase fold protein</fullName>
    </submittedName>
</protein>
<reference evidence="2 3" key="1">
    <citation type="journal article" date="2015" name="Genome Announc.">
        <title>Expanding the biotechnology potential of lactobacilli through comparative genomics of 213 strains and associated genera.</title>
        <authorList>
            <person name="Sun Z."/>
            <person name="Harris H.M."/>
            <person name="McCann A."/>
            <person name="Guo C."/>
            <person name="Argimon S."/>
            <person name="Zhang W."/>
            <person name="Yang X."/>
            <person name="Jeffery I.B."/>
            <person name="Cooney J.C."/>
            <person name="Kagawa T.F."/>
            <person name="Liu W."/>
            <person name="Song Y."/>
            <person name="Salvetti E."/>
            <person name="Wrobel A."/>
            <person name="Rasinkangas P."/>
            <person name="Parkhill J."/>
            <person name="Rea M.C."/>
            <person name="O'Sullivan O."/>
            <person name="Ritari J."/>
            <person name="Douillard F.P."/>
            <person name="Paul Ross R."/>
            <person name="Yang R."/>
            <person name="Briner A.E."/>
            <person name="Felis G.E."/>
            <person name="de Vos W.M."/>
            <person name="Barrangou R."/>
            <person name="Klaenhammer T.R."/>
            <person name="Caufield P.W."/>
            <person name="Cui Y."/>
            <person name="Zhang H."/>
            <person name="O'Toole P.W."/>
        </authorList>
    </citation>
    <scope>NUCLEOTIDE SEQUENCE [LARGE SCALE GENOMIC DNA]</scope>
    <source>
        <strain evidence="2 3">DSM 20335</strain>
    </source>
</reference>
<sequence>MKKLLVTLGIVVAAGLAIELVVGNYFYDYAVSNSPKSFIAKAESLKARDPNYSDLNWFKNKVHKETWSQESTDHLALKADYINNHAKKTVIIAHGYMGSRQDMGLYASLFYKLGYNVLLPDARGHGQSEGNYVGYGWPERKDYQLWIKQVLQKNGADSEIVLFGVSMGAATVMMTSGEQLPQQVKAVIEDCGYTTAKAELTYQQHQMFPKVPTVAAIPVTSLVTKARAGYFLGQADALQALKKSHLPTLFIHGTKDDFVPTAMVKQLYAAHRGNNAKDRLFLVKGAAHAKAITTDKSGYYQTVTEFLKSVDL</sequence>
<dbReference type="Pfam" id="PF12146">
    <property type="entry name" value="Hydrolase_4"/>
    <property type="match status" value="1"/>
</dbReference>
<dbReference type="Gene3D" id="3.40.50.1820">
    <property type="entry name" value="alpha/beta hydrolase"/>
    <property type="match status" value="1"/>
</dbReference>
<dbReference type="InterPro" id="IPR052920">
    <property type="entry name" value="DNA-binding_regulatory"/>
</dbReference>
<dbReference type="AlphaFoldDB" id="A0A0R2BP83"/>
<proteinExistence type="predicted"/>
<evidence type="ECO:0000259" key="1">
    <source>
        <dbReference type="Pfam" id="PF12146"/>
    </source>
</evidence>
<dbReference type="InterPro" id="IPR029058">
    <property type="entry name" value="AB_hydrolase_fold"/>
</dbReference>
<dbReference type="EMBL" id="AYYK01000002">
    <property type="protein sequence ID" value="KRM79716.1"/>
    <property type="molecule type" value="Genomic_DNA"/>
</dbReference>
<dbReference type="PATRIC" id="fig|1423738.3.peg.1030"/>
<accession>A0A0R2BP83</accession>
<dbReference type="STRING" id="1423738.FC84_GL001020"/>
<organism evidence="2 3">
    <name type="scientific">Lapidilactobacillus dextrinicus DSM 20335</name>
    <dbReference type="NCBI Taxonomy" id="1423738"/>
    <lineage>
        <taxon>Bacteria</taxon>
        <taxon>Bacillati</taxon>
        <taxon>Bacillota</taxon>
        <taxon>Bacilli</taxon>
        <taxon>Lactobacillales</taxon>
        <taxon>Lactobacillaceae</taxon>
        <taxon>Lapidilactobacillus</taxon>
    </lineage>
</organism>
<keyword evidence="3" id="KW-1185">Reference proteome</keyword>
<dbReference type="GO" id="GO:0016787">
    <property type="term" value="F:hydrolase activity"/>
    <property type="evidence" value="ECO:0007669"/>
    <property type="project" value="UniProtKB-KW"/>
</dbReference>
<dbReference type="InterPro" id="IPR022742">
    <property type="entry name" value="Hydrolase_4"/>
</dbReference>
<dbReference type="Proteomes" id="UP000051813">
    <property type="component" value="Unassembled WGS sequence"/>
</dbReference>
<name>A0A0R2BP83_9LACO</name>